<dbReference type="OrthoDB" id="4483229at2759"/>
<proteinExistence type="predicted"/>
<dbReference type="RefSeq" id="XP_025464606.1">
    <property type="nucleotide sequence ID" value="XM_025612371.1"/>
</dbReference>
<keyword evidence="2" id="KW-1185">Reference proteome</keyword>
<dbReference type="Proteomes" id="UP000246702">
    <property type="component" value="Unassembled WGS sequence"/>
</dbReference>
<accession>A0A317VUM7</accession>
<reference evidence="1 2" key="1">
    <citation type="submission" date="2016-12" db="EMBL/GenBank/DDBJ databases">
        <title>The genomes of Aspergillus section Nigri reveals drivers in fungal speciation.</title>
        <authorList>
            <consortium name="DOE Joint Genome Institute"/>
            <person name="Vesth T.C."/>
            <person name="Nybo J."/>
            <person name="Theobald S."/>
            <person name="Brandl J."/>
            <person name="Frisvad J.C."/>
            <person name="Nielsen K.F."/>
            <person name="Lyhne E.K."/>
            <person name="Kogle M.E."/>
            <person name="Kuo A."/>
            <person name="Riley R."/>
            <person name="Clum A."/>
            <person name="Nolan M."/>
            <person name="Lipzen A."/>
            <person name="Salamov A."/>
            <person name="Henrissat B."/>
            <person name="Wiebenga A."/>
            <person name="De Vries R.P."/>
            <person name="Grigoriev I.V."/>
            <person name="Mortensen U.H."/>
            <person name="Andersen M.R."/>
            <person name="Baker S.E."/>
        </authorList>
    </citation>
    <scope>NUCLEOTIDE SEQUENCE [LARGE SCALE GENOMIC DNA]</scope>
    <source>
        <strain evidence="1 2">CBS 115572</strain>
    </source>
</reference>
<dbReference type="AlphaFoldDB" id="A0A317VUM7"/>
<protein>
    <submittedName>
        <fullName evidence="1">Uncharacterized protein</fullName>
    </submittedName>
</protein>
<dbReference type="STRING" id="1450535.A0A317VUM7"/>
<name>A0A317VUM7_9EURO</name>
<organism evidence="1 2">
    <name type="scientific">Aspergillus sclerotioniger CBS 115572</name>
    <dbReference type="NCBI Taxonomy" id="1450535"/>
    <lineage>
        <taxon>Eukaryota</taxon>
        <taxon>Fungi</taxon>
        <taxon>Dikarya</taxon>
        <taxon>Ascomycota</taxon>
        <taxon>Pezizomycotina</taxon>
        <taxon>Eurotiomycetes</taxon>
        <taxon>Eurotiomycetidae</taxon>
        <taxon>Eurotiales</taxon>
        <taxon>Aspergillaceae</taxon>
        <taxon>Aspergillus</taxon>
        <taxon>Aspergillus subgen. Circumdati</taxon>
    </lineage>
</organism>
<evidence type="ECO:0000313" key="1">
    <source>
        <dbReference type="EMBL" id="PWY78094.1"/>
    </source>
</evidence>
<comment type="caution">
    <text evidence="1">The sequence shown here is derived from an EMBL/GenBank/DDBJ whole genome shotgun (WGS) entry which is preliminary data.</text>
</comment>
<evidence type="ECO:0000313" key="2">
    <source>
        <dbReference type="Proteomes" id="UP000246702"/>
    </source>
</evidence>
<dbReference type="GeneID" id="37114514"/>
<gene>
    <name evidence="1" type="ORF">BO94DRAFT_537879</name>
</gene>
<dbReference type="EMBL" id="MSFK01000025">
    <property type="protein sequence ID" value="PWY78094.1"/>
    <property type="molecule type" value="Genomic_DNA"/>
</dbReference>
<sequence>MTTRSVVRLQFLTFDNVTNPPVTEHFDSPFLGWTTQAIKTFVVKDVPHGSLLDYRVSLIADA</sequence>